<dbReference type="RefSeq" id="WP_245928522.1">
    <property type="nucleotide sequence ID" value="NZ_PYGA01000001.1"/>
</dbReference>
<dbReference type="PANTHER" id="PTHR16305:SF35">
    <property type="entry name" value="TRANSCRIPTIONAL ACTIVATOR DOMAIN"/>
    <property type="match status" value="1"/>
</dbReference>
<dbReference type="InterPro" id="IPR000792">
    <property type="entry name" value="Tscrpt_reg_LuxR_C"/>
</dbReference>
<dbReference type="InterPro" id="IPR027417">
    <property type="entry name" value="P-loop_NTPase"/>
</dbReference>
<evidence type="ECO:0000313" key="4">
    <source>
        <dbReference type="EMBL" id="PSL00912.1"/>
    </source>
</evidence>
<dbReference type="PRINTS" id="PR00038">
    <property type="entry name" value="HTHLUXR"/>
</dbReference>
<dbReference type="InterPro" id="IPR036388">
    <property type="entry name" value="WH-like_DNA-bd_sf"/>
</dbReference>
<dbReference type="EMBL" id="PYGA01000001">
    <property type="protein sequence ID" value="PSL00912.1"/>
    <property type="molecule type" value="Genomic_DNA"/>
</dbReference>
<evidence type="ECO:0000313" key="5">
    <source>
        <dbReference type="Proteomes" id="UP000240542"/>
    </source>
</evidence>
<dbReference type="SUPFAM" id="SSF46894">
    <property type="entry name" value="C-terminal effector domain of the bipartite response regulators"/>
    <property type="match status" value="1"/>
</dbReference>
<feature type="domain" description="HTH luxR-type" evidence="3">
    <location>
        <begin position="889"/>
        <end position="954"/>
    </location>
</feature>
<dbReference type="GO" id="GO:0005737">
    <property type="term" value="C:cytoplasm"/>
    <property type="evidence" value="ECO:0007669"/>
    <property type="project" value="TreeGrafter"/>
</dbReference>
<dbReference type="Pfam" id="PF00196">
    <property type="entry name" value="GerE"/>
    <property type="match status" value="1"/>
</dbReference>
<dbReference type="CDD" id="cd06170">
    <property type="entry name" value="LuxR_C_like"/>
    <property type="match status" value="1"/>
</dbReference>
<evidence type="ECO:0000256" key="1">
    <source>
        <dbReference type="ARBA" id="ARBA00022741"/>
    </source>
</evidence>
<dbReference type="GO" id="GO:0004016">
    <property type="term" value="F:adenylate cyclase activity"/>
    <property type="evidence" value="ECO:0007669"/>
    <property type="project" value="TreeGrafter"/>
</dbReference>
<keyword evidence="2" id="KW-0067">ATP-binding</keyword>
<comment type="caution">
    <text evidence="4">The sequence shown here is derived from an EMBL/GenBank/DDBJ whole genome shotgun (WGS) entry which is preliminary data.</text>
</comment>
<dbReference type="PROSITE" id="PS50043">
    <property type="entry name" value="HTH_LUXR_2"/>
    <property type="match status" value="1"/>
</dbReference>
<dbReference type="Gene3D" id="1.10.10.10">
    <property type="entry name" value="Winged helix-like DNA-binding domain superfamily/Winged helix DNA-binding domain"/>
    <property type="match status" value="1"/>
</dbReference>
<organism evidence="4 5">
    <name type="scientific">Murinocardiopsis flavida</name>
    <dbReference type="NCBI Taxonomy" id="645275"/>
    <lineage>
        <taxon>Bacteria</taxon>
        <taxon>Bacillati</taxon>
        <taxon>Actinomycetota</taxon>
        <taxon>Actinomycetes</taxon>
        <taxon>Streptosporangiales</taxon>
        <taxon>Nocardiopsidaceae</taxon>
        <taxon>Murinocardiopsis</taxon>
    </lineage>
</organism>
<evidence type="ECO:0000256" key="2">
    <source>
        <dbReference type="ARBA" id="ARBA00022840"/>
    </source>
</evidence>
<dbReference type="AlphaFoldDB" id="A0A2P8DUP4"/>
<dbReference type="GO" id="GO:0003677">
    <property type="term" value="F:DNA binding"/>
    <property type="evidence" value="ECO:0007669"/>
    <property type="project" value="InterPro"/>
</dbReference>
<evidence type="ECO:0000259" key="3">
    <source>
        <dbReference type="PROSITE" id="PS50043"/>
    </source>
</evidence>
<dbReference type="SMART" id="SM00421">
    <property type="entry name" value="HTH_LUXR"/>
    <property type="match status" value="1"/>
</dbReference>
<keyword evidence="5" id="KW-1185">Reference proteome</keyword>
<keyword evidence="1" id="KW-0547">Nucleotide-binding</keyword>
<dbReference type="PANTHER" id="PTHR16305">
    <property type="entry name" value="TESTICULAR SOLUBLE ADENYLYL CYCLASE"/>
    <property type="match status" value="1"/>
</dbReference>
<reference evidence="4 5" key="1">
    <citation type="submission" date="2018-03" db="EMBL/GenBank/DDBJ databases">
        <title>Genomic Encyclopedia of Archaeal and Bacterial Type Strains, Phase II (KMG-II): from individual species to whole genera.</title>
        <authorList>
            <person name="Goeker M."/>
        </authorList>
    </citation>
    <scope>NUCLEOTIDE SEQUENCE [LARGE SCALE GENOMIC DNA]</scope>
    <source>
        <strain evidence="4 5">DSM 45312</strain>
    </source>
</reference>
<protein>
    <submittedName>
        <fullName evidence="4">Regulatory LuxR family protein</fullName>
    </submittedName>
</protein>
<name>A0A2P8DUP4_9ACTN</name>
<accession>A0A2P8DUP4</accession>
<dbReference type="InterPro" id="IPR016032">
    <property type="entry name" value="Sig_transdc_resp-reg_C-effctor"/>
</dbReference>
<sequence length="958" mass="96208">MEHAGLVGRGPEAAAIRRFLDGVRDGSGGALVVRGEPGVGKTALLDLAAGLAGPMTVLRAAGAEQESGLAFAGLHQLLRPVAGAVDGLPPVQRDAVRGALGLGGSGSDDRFLVSAAVLSLLADAAAGSGLLCLVDDFQWLDRASADALLFAARRLGADGAGLLIAVRDTPAARHTLRGVPEIHADGLGPAESAGLFAARAAAPPADPVAARVAAATGGNPLAIGEIARLLTAEQAAGRAPLPDPLPAGDAIGALFGDRIRDLPADTRTLLLAAALDGRGDSAVVLDAARRLGSGPEALAPAEAVGLLSVADGVLRFRHPLIRAAVAAQADPARRRHVHGVLADLLSGADEDRSARHRAAAAVAPDEATAGALAASAARARARGGYADAGEALGRAADLTPDPGERALRLVAAAEASWLGGRVGHAQSRLAEARETAAEPGLVAEAAQLGGRFELISGDAAEAQRVFLDAAVRLADAPADTGGGPRPGRASLLVSLLSDAGEAASQVGDLATFAAIGGYAAALPDEDEDTGGAGAGRVADPRFLRTVLVGVGEMHSGAAARGAGRLRTALARIRESGDPPGGTGTAPVGATELLWAAAAASLLGEFDSAARFAARAGRVARVSGMTGTLPAVLEYAATGERMNSGFALSAAISAEGLALARESGAANSAAAHLANLAVVAALRGREDECRAAADEALAIAIPHRVGLRVGAASYALGLLDLGAGRFARAHERLAALAEAGPGTGHPVIAWTAAGDRVEAAAAAGDPAAAREATGFLQRWSAGTAAPRSRALLLRCRAICADDPAAVPLFEEALALLAGESGAEYERARTALLLGERLRRARRTGAARTHLRSAAEAFGRIGARPWEQRARNELRAAGGSADPGGAAAADGAAALDALSPQELRIARLVADGASNRDVAARLFLSPRTVEYHLYKVYPKLGVASRTELSLLLARLGAAGA</sequence>
<gene>
    <name evidence="4" type="ORF">CLV63_101391</name>
</gene>
<dbReference type="InterPro" id="IPR011990">
    <property type="entry name" value="TPR-like_helical_dom_sf"/>
</dbReference>
<dbReference type="SUPFAM" id="SSF52540">
    <property type="entry name" value="P-loop containing nucleoside triphosphate hydrolases"/>
    <property type="match status" value="1"/>
</dbReference>
<dbReference type="SUPFAM" id="SSF48452">
    <property type="entry name" value="TPR-like"/>
    <property type="match status" value="1"/>
</dbReference>
<dbReference type="GO" id="GO:0005524">
    <property type="term" value="F:ATP binding"/>
    <property type="evidence" value="ECO:0007669"/>
    <property type="project" value="UniProtKB-KW"/>
</dbReference>
<dbReference type="GO" id="GO:0006355">
    <property type="term" value="P:regulation of DNA-templated transcription"/>
    <property type="evidence" value="ECO:0007669"/>
    <property type="project" value="InterPro"/>
</dbReference>
<proteinExistence type="predicted"/>
<dbReference type="Pfam" id="PF13191">
    <property type="entry name" value="AAA_16"/>
    <property type="match status" value="1"/>
</dbReference>
<dbReference type="Proteomes" id="UP000240542">
    <property type="component" value="Unassembled WGS sequence"/>
</dbReference>
<dbReference type="InterPro" id="IPR041664">
    <property type="entry name" value="AAA_16"/>
</dbReference>